<evidence type="ECO:0000256" key="4">
    <source>
        <dbReference type="SAM" id="SignalP"/>
    </source>
</evidence>
<keyword evidence="2 4" id="KW-0732">Signal</keyword>
<dbReference type="EMBL" id="JBHZPZ010000004">
    <property type="protein sequence ID" value="MFE3867385.1"/>
    <property type="molecule type" value="Genomic_DNA"/>
</dbReference>
<accession>A0ABW6HTQ9</accession>
<proteinExistence type="predicted"/>
<evidence type="ECO:0000256" key="2">
    <source>
        <dbReference type="ARBA" id="ARBA00022729"/>
    </source>
</evidence>
<protein>
    <submittedName>
        <fullName evidence="6">Reprolysin-like metallopeptidase</fullName>
    </submittedName>
</protein>
<comment type="caution">
    <text evidence="6">The sequence shown here is derived from an EMBL/GenBank/DDBJ whole genome shotgun (WGS) entry which is preliminary data.</text>
</comment>
<dbReference type="InterPro" id="IPR002884">
    <property type="entry name" value="P_dom"/>
</dbReference>
<dbReference type="Gene3D" id="2.60.120.260">
    <property type="entry name" value="Galactose-binding domain-like"/>
    <property type="match status" value="1"/>
</dbReference>
<dbReference type="Pfam" id="PF13583">
    <property type="entry name" value="Reprolysin_4"/>
    <property type="match status" value="1"/>
</dbReference>
<dbReference type="Proteomes" id="UP001600109">
    <property type="component" value="Unassembled WGS sequence"/>
</dbReference>
<feature type="chain" id="PRO_5046755464" evidence="4">
    <location>
        <begin position="21"/>
        <end position="910"/>
    </location>
</feature>
<keyword evidence="3" id="KW-0378">Hydrolase</keyword>
<gene>
    <name evidence="6" type="ORF">ACFX5E_04755</name>
</gene>
<dbReference type="InterPro" id="IPR024079">
    <property type="entry name" value="MetalloPept_cat_dom_sf"/>
</dbReference>
<evidence type="ECO:0000259" key="5">
    <source>
        <dbReference type="PROSITE" id="PS51829"/>
    </source>
</evidence>
<sequence length="910" mass="97567">MKKIVQYLLVAFVVHSTLNAQNNSAWTRINQDNKTLSDRNNAKPNADNQLFFKFDEVVLKQSLLSLEDKTSKTSKVEILIPNKNGKLERFSVWESSNFAPELQAQYPDIKSYAGIGVTDKKASVNFSLSPTGIQTMILRADEGSEFIEPYSKDNSVYVLFDSKNRDRGNLPFSCKTEDLAINKQLLKTTNKIAANNRVFKTLRLALSCTGEYATYHGGTIPLALAAMNATMTRVNGIFNKDLAVKLHIIGNDNLIIYTDASTDPYSAAATGLKPLAGCSSTTGDCPGTWNNELQTTLTNVIGEANYDIGHLFGASGGGGNAGCIGCVCDAGRNTESTPVYNIGKGSAFTSPSDGIPQGDTFDIDFVAHEMGHQLGANHTFSYDIEQTGVSVEPGSGSTIMGYAGITGSYDVQANSDDYFAFASIKQIQDNLSTKTCPVSTVVSNSPPIISAGLDYTIPTSTAFKLTGTGSDINFDTVSYCWEQNDTAIAQSGADSFAVPTKTDGPLFRSIYPSSSKVRYMPAYSSVLSNRLTSAWESVSSIGRALHFTLTGRDNAAQGAAQTNTDEMVVNVSGTVGPFAVTSQNIDDLSWAKGSSQTITWSVNGSNALAGSTNVNIKLSIDGGLTFSTLLIGNTPNDGLETITVPNVAATNCRILIEPTANIYYAVNSKAFAIGYSVTSSCTTYAFATPFNIPDNSTISKTINIPASTETIVDVNFAVSFSHKYLGDVQLEVVSPTGTIVKLFERSCGAADSSLILNYDDAGGALVCGTITAQTVAPFDPLSVFNGQNKQGFWTFRASDADTNDIGKVDSASITICAQSFTLAAPEFEINDFVLYPNPNKGNFNVQFTSASSNGVKVLVQDLLGRKLFENEFKNDTNFNENIQLKNAQPGIYLLTVIDGNRKDVRKIVIK</sequence>
<evidence type="ECO:0000313" key="7">
    <source>
        <dbReference type="Proteomes" id="UP001600109"/>
    </source>
</evidence>
<feature type="signal peptide" evidence="4">
    <location>
        <begin position="1"/>
        <end position="20"/>
    </location>
</feature>
<dbReference type="RefSeq" id="WP_379854028.1">
    <property type="nucleotide sequence ID" value="NZ_JBHZPZ010000004.1"/>
</dbReference>
<dbReference type="Pfam" id="PF18962">
    <property type="entry name" value="Por_Secre_tail"/>
    <property type="match status" value="1"/>
</dbReference>
<dbReference type="Gene3D" id="3.40.390.10">
    <property type="entry name" value="Collagenase (Catalytic Domain)"/>
    <property type="match status" value="1"/>
</dbReference>
<keyword evidence="1" id="KW-0645">Protease</keyword>
<name>A0ABW6HTQ9_9FLAO</name>
<evidence type="ECO:0000256" key="3">
    <source>
        <dbReference type="ARBA" id="ARBA00022801"/>
    </source>
</evidence>
<dbReference type="NCBIfam" id="TIGR04183">
    <property type="entry name" value="Por_Secre_tail"/>
    <property type="match status" value="1"/>
</dbReference>
<dbReference type="InterPro" id="IPR008979">
    <property type="entry name" value="Galactose-bd-like_sf"/>
</dbReference>
<evidence type="ECO:0000256" key="1">
    <source>
        <dbReference type="ARBA" id="ARBA00022670"/>
    </source>
</evidence>
<dbReference type="Pfam" id="PF01483">
    <property type="entry name" value="P_proprotein"/>
    <property type="match status" value="1"/>
</dbReference>
<dbReference type="SUPFAM" id="SSF55486">
    <property type="entry name" value="Metalloproteases ('zincins'), catalytic domain"/>
    <property type="match status" value="1"/>
</dbReference>
<dbReference type="SUPFAM" id="SSF49785">
    <property type="entry name" value="Galactose-binding domain-like"/>
    <property type="match status" value="1"/>
</dbReference>
<organism evidence="6 7">
    <name type="scientific">Flavobacterium xylosi</name>
    <dbReference type="NCBI Taxonomy" id="3230415"/>
    <lineage>
        <taxon>Bacteria</taxon>
        <taxon>Pseudomonadati</taxon>
        <taxon>Bacteroidota</taxon>
        <taxon>Flavobacteriia</taxon>
        <taxon>Flavobacteriales</taxon>
        <taxon>Flavobacteriaceae</taxon>
        <taxon>Flavobacterium</taxon>
    </lineage>
</organism>
<reference evidence="6 7" key="1">
    <citation type="submission" date="2024-06" db="EMBL/GenBank/DDBJ databases">
        <title>Flavobacterium spp. isolated from glacier.</title>
        <authorList>
            <person name="Han D."/>
        </authorList>
    </citation>
    <scope>NUCLEOTIDE SEQUENCE [LARGE SCALE GENOMIC DNA]</scope>
    <source>
        <strain evidence="6 7">LS2P90</strain>
    </source>
</reference>
<evidence type="ECO:0000313" key="6">
    <source>
        <dbReference type="EMBL" id="MFE3867385.1"/>
    </source>
</evidence>
<keyword evidence="7" id="KW-1185">Reference proteome</keyword>
<dbReference type="PROSITE" id="PS51829">
    <property type="entry name" value="P_HOMO_B"/>
    <property type="match status" value="1"/>
</dbReference>
<feature type="domain" description="P/Homo B" evidence="5">
    <location>
        <begin position="665"/>
        <end position="825"/>
    </location>
</feature>
<dbReference type="InterPro" id="IPR026444">
    <property type="entry name" value="Secre_tail"/>
</dbReference>